<dbReference type="STRING" id="114155.A0A4Q9Q1J0"/>
<comment type="similarity">
    <text evidence="1 2">Belongs to the small heat shock protein (HSP20) family.</text>
</comment>
<evidence type="ECO:0000313" key="5">
    <source>
        <dbReference type="EMBL" id="TBU61052.1"/>
    </source>
</evidence>
<name>A0A4Q9Q1J0_9APHY</name>
<evidence type="ECO:0000256" key="1">
    <source>
        <dbReference type="PROSITE-ProRule" id="PRU00285"/>
    </source>
</evidence>
<organism evidence="5 6">
    <name type="scientific">Dichomitus squalens</name>
    <dbReference type="NCBI Taxonomy" id="114155"/>
    <lineage>
        <taxon>Eukaryota</taxon>
        <taxon>Fungi</taxon>
        <taxon>Dikarya</taxon>
        <taxon>Basidiomycota</taxon>
        <taxon>Agaricomycotina</taxon>
        <taxon>Agaricomycetes</taxon>
        <taxon>Polyporales</taxon>
        <taxon>Polyporaceae</taxon>
        <taxon>Dichomitus</taxon>
    </lineage>
</organism>
<evidence type="ECO:0000256" key="3">
    <source>
        <dbReference type="SAM" id="MobiDB-lite"/>
    </source>
</evidence>
<dbReference type="CDD" id="cd06464">
    <property type="entry name" value="ACD_sHsps-like"/>
    <property type="match status" value="1"/>
</dbReference>
<feature type="compositionally biased region" description="Polar residues" evidence="3">
    <location>
        <begin position="43"/>
        <end position="58"/>
    </location>
</feature>
<accession>A0A4Q9Q1J0</accession>
<feature type="compositionally biased region" description="Low complexity" evidence="3">
    <location>
        <begin position="86"/>
        <end position="113"/>
    </location>
</feature>
<feature type="region of interest" description="Disordered" evidence="3">
    <location>
        <begin position="86"/>
        <end position="120"/>
    </location>
</feature>
<dbReference type="InterPro" id="IPR002068">
    <property type="entry name" value="A-crystallin/Hsp20_dom"/>
</dbReference>
<feature type="domain" description="SHSP" evidence="4">
    <location>
        <begin position="135"/>
        <end position="254"/>
    </location>
</feature>
<dbReference type="PROSITE" id="PS01031">
    <property type="entry name" value="SHSP"/>
    <property type="match status" value="1"/>
</dbReference>
<dbReference type="Proteomes" id="UP000292082">
    <property type="component" value="Unassembled WGS sequence"/>
</dbReference>
<evidence type="ECO:0000256" key="2">
    <source>
        <dbReference type="RuleBase" id="RU003616"/>
    </source>
</evidence>
<dbReference type="AlphaFoldDB" id="A0A4Q9Q1J0"/>
<reference evidence="5 6" key="1">
    <citation type="submission" date="2019-01" db="EMBL/GenBank/DDBJ databases">
        <title>Draft genome sequences of three monokaryotic isolates of the white-rot basidiomycete fungus Dichomitus squalens.</title>
        <authorList>
            <consortium name="DOE Joint Genome Institute"/>
            <person name="Lopez S.C."/>
            <person name="Andreopoulos B."/>
            <person name="Pangilinan J."/>
            <person name="Lipzen A."/>
            <person name="Riley R."/>
            <person name="Ahrendt S."/>
            <person name="Ng V."/>
            <person name="Barry K."/>
            <person name="Daum C."/>
            <person name="Grigoriev I.V."/>
            <person name="Hilden K.S."/>
            <person name="Makela M.R."/>
            <person name="de Vries R.P."/>
        </authorList>
    </citation>
    <scope>NUCLEOTIDE SEQUENCE [LARGE SCALE GENOMIC DNA]</scope>
    <source>
        <strain evidence="5 6">CBS 464.89</strain>
    </source>
</reference>
<feature type="region of interest" description="Disordered" evidence="3">
    <location>
        <begin position="1"/>
        <end position="62"/>
    </location>
</feature>
<proteinExistence type="inferred from homology"/>
<sequence length="257" mass="26483">HPYRRPQSRAASGGAGSGAGASAGAASSSGQQHAAVRSRRVSELQSAQTSVGGVSASHTGGALPTVGTPLGVSCPAASSWREGLLGLSTSGQGQSATGTSLGMEAGSAGSGSATPRAQADPLPQSLVLPFPLEPVKRYGIRADVHFSTEENLITAMFELPGVKRDDLRITMSVCPFTRVRQVSVSGISRGVLPLQGHQVRERKFGQYFRALVVPPETKPEDVSVNLEDGVLTLKIPGGTPAEAEQPQSIPILVPMAQ</sequence>
<dbReference type="Pfam" id="PF00011">
    <property type="entry name" value="HSP20"/>
    <property type="match status" value="1"/>
</dbReference>
<dbReference type="EMBL" id="ML145100">
    <property type="protein sequence ID" value="TBU61052.1"/>
    <property type="molecule type" value="Genomic_DNA"/>
</dbReference>
<evidence type="ECO:0000259" key="4">
    <source>
        <dbReference type="PROSITE" id="PS01031"/>
    </source>
</evidence>
<keyword evidence="6" id="KW-1185">Reference proteome</keyword>
<dbReference type="Gene3D" id="2.60.40.790">
    <property type="match status" value="1"/>
</dbReference>
<dbReference type="InterPro" id="IPR008978">
    <property type="entry name" value="HSP20-like_chaperone"/>
</dbReference>
<gene>
    <name evidence="5" type="ORF">BD310DRAFT_233924</name>
</gene>
<evidence type="ECO:0000313" key="6">
    <source>
        <dbReference type="Proteomes" id="UP000292082"/>
    </source>
</evidence>
<protein>
    <recommendedName>
        <fullName evidence="4">SHSP domain-containing protein</fullName>
    </recommendedName>
</protein>
<feature type="non-terminal residue" evidence="5">
    <location>
        <position position="1"/>
    </location>
</feature>
<dbReference type="SUPFAM" id="SSF49764">
    <property type="entry name" value="HSP20-like chaperones"/>
    <property type="match status" value="1"/>
</dbReference>